<evidence type="ECO:0000313" key="2">
    <source>
        <dbReference type="Proteomes" id="UP001359559"/>
    </source>
</evidence>
<protein>
    <submittedName>
        <fullName evidence="1">Uncharacterized protein</fullName>
    </submittedName>
</protein>
<proteinExistence type="predicted"/>
<organism evidence="1 2">
    <name type="scientific">Clitoria ternatea</name>
    <name type="common">Butterfly pea</name>
    <dbReference type="NCBI Taxonomy" id="43366"/>
    <lineage>
        <taxon>Eukaryota</taxon>
        <taxon>Viridiplantae</taxon>
        <taxon>Streptophyta</taxon>
        <taxon>Embryophyta</taxon>
        <taxon>Tracheophyta</taxon>
        <taxon>Spermatophyta</taxon>
        <taxon>Magnoliopsida</taxon>
        <taxon>eudicotyledons</taxon>
        <taxon>Gunneridae</taxon>
        <taxon>Pentapetalae</taxon>
        <taxon>rosids</taxon>
        <taxon>fabids</taxon>
        <taxon>Fabales</taxon>
        <taxon>Fabaceae</taxon>
        <taxon>Papilionoideae</taxon>
        <taxon>50 kb inversion clade</taxon>
        <taxon>NPAAA clade</taxon>
        <taxon>indigoferoid/millettioid clade</taxon>
        <taxon>Phaseoleae</taxon>
        <taxon>Clitoria</taxon>
    </lineage>
</organism>
<name>A0AAN9K3R4_CLITE</name>
<keyword evidence="2" id="KW-1185">Reference proteome</keyword>
<accession>A0AAN9K3R4</accession>
<reference evidence="1 2" key="1">
    <citation type="submission" date="2024-01" db="EMBL/GenBank/DDBJ databases">
        <title>The genomes of 5 underutilized Papilionoideae crops provide insights into root nodulation and disease resistance.</title>
        <authorList>
            <person name="Yuan L."/>
        </authorList>
    </citation>
    <scope>NUCLEOTIDE SEQUENCE [LARGE SCALE GENOMIC DNA]</scope>
    <source>
        <strain evidence="1">LY-2023</strain>
        <tissue evidence="1">Leaf</tissue>
    </source>
</reference>
<evidence type="ECO:0000313" key="1">
    <source>
        <dbReference type="EMBL" id="KAK7310317.1"/>
    </source>
</evidence>
<dbReference type="AlphaFoldDB" id="A0AAN9K3R4"/>
<dbReference type="Proteomes" id="UP001359559">
    <property type="component" value="Unassembled WGS sequence"/>
</dbReference>
<dbReference type="EMBL" id="JAYKXN010000002">
    <property type="protein sequence ID" value="KAK7310317.1"/>
    <property type="molecule type" value="Genomic_DNA"/>
</dbReference>
<comment type="caution">
    <text evidence="1">The sequence shown here is derived from an EMBL/GenBank/DDBJ whole genome shotgun (WGS) entry which is preliminary data.</text>
</comment>
<gene>
    <name evidence="1" type="ORF">RJT34_07760</name>
</gene>
<sequence length="87" mass="10308">MKEWNIPIKRPKHSEIRKSFVFSLNFEINTHVHISIQPLRILCRQLQIKPLHLNASFGLDIGLSLLSQFRTPCFTRSRILSIEFFIF</sequence>